<dbReference type="SUPFAM" id="SSF52540">
    <property type="entry name" value="P-loop containing nucleoside triphosphate hydrolases"/>
    <property type="match status" value="1"/>
</dbReference>
<keyword evidence="6" id="KW-1185">Reference proteome</keyword>
<dbReference type="GeneID" id="9499503"/>
<proteinExistence type="inferred from homology"/>
<dbReference type="RefSeq" id="WP_013267165.1">
    <property type="nucleotide sequence ID" value="NC_014374.1"/>
</dbReference>
<dbReference type="Gene3D" id="1.10.1580.10">
    <property type="match status" value="1"/>
</dbReference>
<dbReference type="GO" id="GO:0005525">
    <property type="term" value="F:GTP binding"/>
    <property type="evidence" value="ECO:0007669"/>
    <property type="project" value="UniProtKB-KW"/>
</dbReference>
<accession>D9Q2W5</accession>
<evidence type="ECO:0000256" key="2">
    <source>
        <dbReference type="ARBA" id="ARBA00023134"/>
    </source>
</evidence>
<keyword evidence="1 3" id="KW-0547">Nucleotide-binding</keyword>
<name>D9Q2W5_ACIS3</name>
<dbReference type="OrthoDB" id="372125at2157"/>
<evidence type="ECO:0000259" key="4">
    <source>
        <dbReference type="Pfam" id="PF01926"/>
    </source>
</evidence>
<reference evidence="5 6" key="1">
    <citation type="journal article" date="2010" name="Appl. Environ. Microbiol.">
        <title>The genome sequence of the crenarchaeon Acidilobus saccharovorans supports a new order, Acidilobales, and suggests an important ecological role in terrestrial acidic hot springs.</title>
        <authorList>
            <person name="Mardanov A.V."/>
            <person name="Svetlitchnyi V.A."/>
            <person name="Beletsky A.V."/>
            <person name="Prokofeva M.I."/>
            <person name="Bonch-Osmolovskaya E.A."/>
            <person name="Ravin N.V."/>
            <person name="Skryabin K.G."/>
        </authorList>
    </citation>
    <scope>NUCLEOTIDE SEQUENCE [LARGE SCALE GENOMIC DNA]</scope>
    <source>
        <strain evidence="6">DSM 16705 / JCM 18335 / VKM B-2471 / 345-15</strain>
    </source>
</reference>
<dbReference type="EMBL" id="CP001742">
    <property type="protein sequence ID" value="ADL19653.1"/>
    <property type="molecule type" value="Genomic_DNA"/>
</dbReference>
<dbReference type="eggNOG" id="arCOG00350">
    <property type="taxonomic scope" value="Archaea"/>
</dbReference>
<dbReference type="PIRSF" id="PIRSF006230">
    <property type="entry name" value="MG442"/>
    <property type="match status" value="1"/>
</dbReference>
<evidence type="ECO:0000256" key="3">
    <source>
        <dbReference type="PIRNR" id="PIRNR006230"/>
    </source>
</evidence>
<dbReference type="HOGENOM" id="CLU_011106_1_2_2"/>
<dbReference type="STRING" id="666510.ASAC_1248"/>
<keyword evidence="2 3" id="KW-0342">GTP-binding</keyword>
<sequence length="259" mass="29160">MQLADWRSLARIIKRSDGILEVLDARDPLGTRSPRVEEMARAFNKKVLLVINKSDLIPRSVARAWLEYFSSHNVSAVLISSLKGYGKGVLKAELKKMSQAGVSTFCVVGYPKTGKSSLINMLKGYKSAPVSKVPGSWGYTKSYTIYRVASDIYIIDTPGTIPVEGDELESVIRGKSPEELYDPVKPAMFLLERAMKYNPNSVVEAYGIVERDPYKILEELAAKRMWIYKSTHEPNVEEAARAVIRDYHRGKLWFFVPPP</sequence>
<evidence type="ECO:0000256" key="1">
    <source>
        <dbReference type="ARBA" id="ARBA00022741"/>
    </source>
</evidence>
<dbReference type="InParanoid" id="D9Q2W5"/>
<evidence type="ECO:0000313" key="5">
    <source>
        <dbReference type="EMBL" id="ADL19653.1"/>
    </source>
</evidence>
<feature type="domain" description="G" evidence="4">
    <location>
        <begin position="105"/>
        <end position="170"/>
    </location>
</feature>
<gene>
    <name evidence="5" type="ordered locus">ASAC_1248</name>
</gene>
<protein>
    <submittedName>
        <fullName evidence="5">Putative GTP-binding protein</fullName>
    </submittedName>
</protein>
<dbReference type="InterPro" id="IPR050755">
    <property type="entry name" value="TRAFAC_YlqF/YawG_RiboMat"/>
</dbReference>
<dbReference type="Proteomes" id="UP000000346">
    <property type="component" value="Chromosome"/>
</dbReference>
<dbReference type="InterPro" id="IPR023179">
    <property type="entry name" value="GTP-bd_ortho_bundle_sf"/>
</dbReference>
<dbReference type="InterPro" id="IPR006073">
    <property type="entry name" value="GTP-bd"/>
</dbReference>
<dbReference type="FunCoup" id="D9Q2W5">
    <property type="interactions" value="136"/>
</dbReference>
<dbReference type="KEGG" id="asc:ASAC_1248"/>
<dbReference type="Pfam" id="PF01926">
    <property type="entry name" value="MMR_HSR1"/>
    <property type="match status" value="1"/>
</dbReference>
<dbReference type="Gene3D" id="3.40.50.300">
    <property type="entry name" value="P-loop containing nucleotide triphosphate hydrolases"/>
    <property type="match status" value="1"/>
</dbReference>
<dbReference type="AlphaFoldDB" id="D9Q2W5"/>
<dbReference type="InterPro" id="IPR016478">
    <property type="entry name" value="GTPase_MTG1"/>
</dbReference>
<organism evidence="5 6">
    <name type="scientific">Acidilobus saccharovorans (strain DSM 16705 / JCM 18335 / VKM B-2471 / 345-15)</name>
    <dbReference type="NCBI Taxonomy" id="666510"/>
    <lineage>
        <taxon>Archaea</taxon>
        <taxon>Thermoproteota</taxon>
        <taxon>Thermoprotei</taxon>
        <taxon>Acidilobales</taxon>
        <taxon>Acidilobaceae</taxon>
        <taxon>Acidilobus</taxon>
    </lineage>
</organism>
<dbReference type="PANTHER" id="PTHR11089:SF30">
    <property type="entry name" value="GUANINE NUCLEOTIDE-BINDING PROTEIN-LIKE 3 HOMOLOG"/>
    <property type="match status" value="1"/>
</dbReference>
<evidence type="ECO:0000313" key="6">
    <source>
        <dbReference type="Proteomes" id="UP000000346"/>
    </source>
</evidence>
<dbReference type="InterPro" id="IPR027417">
    <property type="entry name" value="P-loop_NTPase"/>
</dbReference>
<dbReference type="PANTHER" id="PTHR11089">
    <property type="entry name" value="GTP-BINDING PROTEIN-RELATED"/>
    <property type="match status" value="1"/>
</dbReference>
<comment type="similarity">
    <text evidence="3">Belongs to the TRAFAC class YlqF/YawG GTPase family. MTG1 subfamily.</text>
</comment>